<proteinExistence type="predicted"/>
<protein>
    <submittedName>
        <fullName evidence="1">Uncharacterized protein</fullName>
    </submittedName>
</protein>
<sequence>MAVHMQPFDNIRGSRLLEIVFLCQDFIGVPVDKFPSLGAALASVSSASCANEVSRDVPLELMVAPYYFHETGNPRNGTDT</sequence>
<evidence type="ECO:0000313" key="2">
    <source>
        <dbReference type="Proteomes" id="UP000003751"/>
    </source>
</evidence>
<gene>
    <name evidence="1" type="ORF">ZOD2009_09915</name>
</gene>
<dbReference type="Proteomes" id="UP000003751">
    <property type="component" value="Unassembled WGS sequence"/>
</dbReference>
<evidence type="ECO:0000313" key="1">
    <source>
        <dbReference type="EMBL" id="EFW92364.1"/>
    </source>
</evidence>
<dbReference type="EMBL" id="AEMG01000008">
    <property type="protein sequence ID" value="EFW92364.1"/>
    <property type="molecule type" value="Genomic_DNA"/>
</dbReference>
<organism evidence="1 2">
    <name type="scientific">Haladaptatus paucihalophilus DX253</name>
    <dbReference type="NCBI Taxonomy" id="797209"/>
    <lineage>
        <taxon>Archaea</taxon>
        <taxon>Methanobacteriati</taxon>
        <taxon>Methanobacteriota</taxon>
        <taxon>Stenosarchaea group</taxon>
        <taxon>Halobacteria</taxon>
        <taxon>Halobacteriales</taxon>
        <taxon>Haladaptataceae</taxon>
        <taxon>Haladaptatus</taxon>
    </lineage>
</organism>
<comment type="caution">
    <text evidence="1">The sequence shown here is derived from an EMBL/GenBank/DDBJ whole genome shotgun (WGS) entry which is preliminary data.</text>
</comment>
<name>E7QSX5_HALPU</name>
<reference evidence="1 2" key="1">
    <citation type="journal article" date="2014" name="ISME J.">
        <title>Trehalose/2-sulfotrehalose biosynthesis and glycine-betaine uptake are widely spread mechanisms for osmoadaptation in the Halobacteriales.</title>
        <authorList>
            <person name="Youssef N.H."/>
            <person name="Savage-Ashlock K.N."/>
            <person name="McCully A.L."/>
            <person name="Luedtke B."/>
            <person name="Shaw E.I."/>
            <person name="Hoff W.D."/>
            <person name="Elshahed M.S."/>
        </authorList>
    </citation>
    <scope>NUCLEOTIDE SEQUENCE [LARGE SCALE GENOMIC DNA]</scope>
    <source>
        <strain evidence="1 2">DX253</strain>
    </source>
</reference>
<dbReference type="AlphaFoldDB" id="E7QSX5"/>
<accession>E7QSX5</accession>